<dbReference type="InterPro" id="IPR023210">
    <property type="entry name" value="NADP_OxRdtase_dom"/>
</dbReference>
<gene>
    <name evidence="3" type="ORF">BJY22_005338</name>
</gene>
<reference evidence="3 4" key="1">
    <citation type="submission" date="2020-03" db="EMBL/GenBank/DDBJ databases">
        <title>Sequencing the genomes of 1000 actinobacteria strains.</title>
        <authorList>
            <person name="Klenk H.-P."/>
        </authorList>
    </citation>
    <scope>NUCLEOTIDE SEQUENCE [LARGE SCALE GENOMIC DNA]</scope>
    <source>
        <strain evidence="3 4">DSM 45490</strain>
    </source>
</reference>
<evidence type="ECO:0000313" key="4">
    <source>
        <dbReference type="Proteomes" id="UP000555407"/>
    </source>
</evidence>
<dbReference type="Proteomes" id="UP000555407">
    <property type="component" value="Unassembled WGS sequence"/>
</dbReference>
<dbReference type="InterPro" id="IPR050791">
    <property type="entry name" value="Aldo-Keto_reductase"/>
</dbReference>
<dbReference type="GO" id="GO:0005737">
    <property type="term" value="C:cytoplasm"/>
    <property type="evidence" value="ECO:0007669"/>
    <property type="project" value="TreeGrafter"/>
</dbReference>
<dbReference type="Gene3D" id="3.20.20.100">
    <property type="entry name" value="NADP-dependent oxidoreductase domain"/>
    <property type="match status" value="1"/>
</dbReference>
<dbReference type="AlphaFoldDB" id="A0A7X5VE89"/>
<evidence type="ECO:0000259" key="2">
    <source>
        <dbReference type="Pfam" id="PF00248"/>
    </source>
</evidence>
<dbReference type="Pfam" id="PF00248">
    <property type="entry name" value="Aldo_ket_red"/>
    <property type="match status" value="1"/>
</dbReference>
<organism evidence="3 4">
    <name type="scientific">Kribbella shirazensis</name>
    <dbReference type="NCBI Taxonomy" id="1105143"/>
    <lineage>
        <taxon>Bacteria</taxon>
        <taxon>Bacillati</taxon>
        <taxon>Actinomycetota</taxon>
        <taxon>Actinomycetes</taxon>
        <taxon>Propionibacteriales</taxon>
        <taxon>Kribbellaceae</taxon>
        <taxon>Kribbella</taxon>
    </lineage>
</organism>
<dbReference type="PRINTS" id="PR00069">
    <property type="entry name" value="ALDKETRDTASE"/>
</dbReference>
<comment type="caution">
    <text evidence="3">The sequence shown here is derived from an EMBL/GenBank/DDBJ whole genome shotgun (WGS) entry which is preliminary data.</text>
</comment>
<name>A0A7X5VE89_9ACTN</name>
<dbReference type="InterPro" id="IPR020471">
    <property type="entry name" value="AKR"/>
</dbReference>
<proteinExistence type="predicted"/>
<dbReference type="SUPFAM" id="SSF51430">
    <property type="entry name" value="NAD(P)-linked oxidoreductase"/>
    <property type="match status" value="1"/>
</dbReference>
<evidence type="ECO:0000313" key="3">
    <source>
        <dbReference type="EMBL" id="NIK59621.1"/>
    </source>
</evidence>
<sequence>MDGKSGEFWRLGDVAVRRVGFGAKRLAGSDGGTADVKERAIGLLRRVVELGISHIDTAAFYPSYGRAGETDFESLGWANDVIRRALAPYPDELVIATKVGPTEHGLARPDELRGLVEEDLRALGLDALDLVYLRQMRLDSIAEHFGALAELQAKGMIRHLGVSNVRLEHLHEARAIAPVVAVQNRYSVGFGRVNDEILRVCGELGIAFVPFFALTAESREAGGVPDSGPVQEVADRHGATVAQVRLAWTLSRGAHVLAIPGTSSPQHAEQNLRATDLTLSPTDLALLDSLTD</sequence>
<dbReference type="RefSeq" id="WP_337759147.1">
    <property type="nucleotide sequence ID" value="NZ_JAASRO010000001.1"/>
</dbReference>
<keyword evidence="4" id="KW-1185">Reference proteome</keyword>
<dbReference type="PANTHER" id="PTHR43625">
    <property type="entry name" value="AFLATOXIN B1 ALDEHYDE REDUCTASE"/>
    <property type="match status" value="1"/>
</dbReference>
<dbReference type="PANTHER" id="PTHR43625:SF40">
    <property type="entry name" value="ALDO-KETO REDUCTASE YAKC [NADP(+)]"/>
    <property type="match status" value="1"/>
</dbReference>
<dbReference type="InterPro" id="IPR036812">
    <property type="entry name" value="NAD(P)_OxRdtase_dom_sf"/>
</dbReference>
<dbReference type="CDD" id="cd19088">
    <property type="entry name" value="AKR_AKR13B1"/>
    <property type="match status" value="1"/>
</dbReference>
<keyword evidence="1" id="KW-0560">Oxidoreductase</keyword>
<feature type="domain" description="NADP-dependent oxidoreductase" evidence="2">
    <location>
        <begin position="19"/>
        <end position="290"/>
    </location>
</feature>
<dbReference type="GO" id="GO:0016491">
    <property type="term" value="F:oxidoreductase activity"/>
    <property type="evidence" value="ECO:0007669"/>
    <property type="project" value="UniProtKB-KW"/>
</dbReference>
<protein>
    <submittedName>
        <fullName evidence="3">Aryl-alcohol dehydrogenase-like predicted oxidoreductase</fullName>
    </submittedName>
</protein>
<dbReference type="EMBL" id="JAASRO010000001">
    <property type="protein sequence ID" value="NIK59621.1"/>
    <property type="molecule type" value="Genomic_DNA"/>
</dbReference>
<evidence type="ECO:0000256" key="1">
    <source>
        <dbReference type="ARBA" id="ARBA00023002"/>
    </source>
</evidence>
<accession>A0A7X5VE89</accession>